<feature type="region of interest" description="Disordered" evidence="2">
    <location>
        <begin position="1"/>
        <end position="54"/>
    </location>
</feature>
<evidence type="ECO:0000256" key="1">
    <source>
        <dbReference type="PROSITE-ProRule" id="PRU00191"/>
    </source>
</evidence>
<feature type="region of interest" description="Disordered" evidence="2">
    <location>
        <begin position="1015"/>
        <end position="1037"/>
    </location>
</feature>
<dbReference type="InterPro" id="IPR000980">
    <property type="entry name" value="SH2"/>
</dbReference>
<keyword evidence="1" id="KW-0727">SH2 domain</keyword>
<feature type="compositionally biased region" description="Pro residues" evidence="2">
    <location>
        <begin position="36"/>
        <end position="47"/>
    </location>
</feature>
<dbReference type="Gene3D" id="3.30.505.10">
    <property type="entry name" value="SH2 domain"/>
    <property type="match status" value="1"/>
</dbReference>
<dbReference type="SUPFAM" id="SSF55550">
    <property type="entry name" value="SH2 domain"/>
    <property type="match status" value="1"/>
</dbReference>
<dbReference type="InterPro" id="IPR036860">
    <property type="entry name" value="SH2_dom_sf"/>
</dbReference>
<evidence type="ECO:0000313" key="4">
    <source>
        <dbReference type="EMBL" id="CAL5228104.1"/>
    </source>
</evidence>
<feature type="region of interest" description="Disordered" evidence="2">
    <location>
        <begin position="746"/>
        <end position="766"/>
    </location>
</feature>
<feature type="compositionally biased region" description="Low complexity" evidence="2">
    <location>
        <begin position="10"/>
        <end position="29"/>
    </location>
</feature>
<feature type="region of interest" description="Disordered" evidence="2">
    <location>
        <begin position="155"/>
        <end position="208"/>
    </location>
</feature>
<feature type="region of interest" description="Disordered" evidence="2">
    <location>
        <begin position="81"/>
        <end position="110"/>
    </location>
</feature>
<name>A0ABP1G787_9CHLO</name>
<keyword evidence="5" id="KW-1185">Reference proteome</keyword>
<gene>
    <name evidence="4" type="primary">g11177</name>
    <name evidence="4" type="ORF">VP750_LOCUS10010</name>
</gene>
<feature type="domain" description="SH2" evidence="3">
    <location>
        <begin position="553"/>
        <end position="656"/>
    </location>
</feature>
<comment type="caution">
    <text evidence="4">The sequence shown here is derived from an EMBL/GenBank/DDBJ whole genome shotgun (WGS) entry which is preliminary data.</text>
</comment>
<protein>
    <submittedName>
        <fullName evidence="4">G11177 protein</fullName>
    </submittedName>
</protein>
<evidence type="ECO:0000256" key="2">
    <source>
        <dbReference type="SAM" id="MobiDB-lite"/>
    </source>
</evidence>
<reference evidence="4 5" key="1">
    <citation type="submission" date="2024-06" db="EMBL/GenBank/DDBJ databases">
        <authorList>
            <person name="Kraege A."/>
            <person name="Thomma B."/>
        </authorList>
    </citation>
    <scope>NUCLEOTIDE SEQUENCE [LARGE SCALE GENOMIC DNA]</scope>
</reference>
<evidence type="ECO:0000313" key="5">
    <source>
        <dbReference type="Proteomes" id="UP001497392"/>
    </source>
</evidence>
<feature type="compositionally biased region" description="Low complexity" evidence="2">
    <location>
        <begin position="720"/>
        <end position="732"/>
    </location>
</feature>
<sequence>MLHQQDEAQRQQQQQPYQQQYQHIKQQNQGHGLTPWQPPASICPPSPFDTLLRPAVPQDGAQLSIASPFDFPSIPNSGSTFLSNMSGGAQSSTSLSNRMPPSPFDRPGASIGAGRVQQLLQNSQFGGHSLGRPPQLPVDRAARSPFDVALGQTHRSLQTTSSSSMQHNMLRMGGGLPLGESFRSLERSLGSECSPATSYGTHEGGDDLDGVTQANVERQQQMYVRYSGMSEAVPCTEWSARESLAAEAGAMNDIDLRQRAEDMPLGVSLRIMSAPASFALPMVQRKPFKPAFQVRMEVSYRKHLYLPAAMEVHPVNDQAHGKMEQWAPDSEKMQAELEGNRMSKNLSATPMSCANGIGLDVASTPHENLHLEDFRFTDLKWAKSSRMSKRWLVFFVRIKNDILYLLYKLPTVVISRRTDQYSKAHEILTGVAASAAKRPRTAPMLPAGAASVPPPGMLQHNSMGNADGPKLVHASTAPEGAFRDAGGQPLVVDGAYIRQWIHMRYKACNFKRYMSESDMSALLHEAGVYPGAPGSSADAFPVDPVKWEYFKNWFLKALNVLLHVGKMWEATEPHAICGFAVTRETAEALLMVQPTGTFLVRLSSQPGALAISCCVEQCPGSQAFVDHLLVDHVDLVNRDLPSWVHAHIYATHLLDFLGEKRHPKELIFGPITSNSQQAGSPRGAPEAPQESPRQAQPASPQLGAGQASSPPNLPSPLPLRSPGSSSPSNMPLDHLLMLANMTNSQTEDWNASPRMRNQTPSPTMQGSGFHHYPSFHDGQQLPDIPERELSLDVLSMDQLGAQRLESLGALGSFGQQNLGSLGKFGSNVGSRSKLCLSDSLGRGEPLGQRLESLNGQGLSSDSLDGISRQLLGSLGNLPENDPVLRDMLASMASAPPMLGDISDGRGLANMDMGQGTWGSLGDMTSLSNRGGSLLTDLDPARMASVRGSLGPLGGSSFTFNNPMGDTEMADAAHVTPNFHDNRFLKSPAQQQQEHFQQQQQQFAFQDNYWDPLVSEDPQSFKYGPPFGHGFNSNGGQG</sequence>
<dbReference type="PROSITE" id="PS50001">
    <property type="entry name" value="SH2"/>
    <property type="match status" value="1"/>
</dbReference>
<dbReference type="Pfam" id="PF00017">
    <property type="entry name" value="SH2"/>
    <property type="match status" value="1"/>
</dbReference>
<feature type="compositionally biased region" description="Polar residues" evidence="2">
    <location>
        <begin position="155"/>
        <end position="167"/>
    </location>
</feature>
<accession>A0ABP1G787</accession>
<organism evidence="4 5">
    <name type="scientific">Coccomyxa viridis</name>
    <dbReference type="NCBI Taxonomy" id="1274662"/>
    <lineage>
        <taxon>Eukaryota</taxon>
        <taxon>Viridiplantae</taxon>
        <taxon>Chlorophyta</taxon>
        <taxon>core chlorophytes</taxon>
        <taxon>Trebouxiophyceae</taxon>
        <taxon>Trebouxiophyceae incertae sedis</taxon>
        <taxon>Coccomyxaceae</taxon>
        <taxon>Coccomyxa</taxon>
    </lineage>
</organism>
<proteinExistence type="predicted"/>
<feature type="region of interest" description="Disordered" evidence="2">
    <location>
        <begin position="671"/>
        <end position="732"/>
    </location>
</feature>
<feature type="compositionally biased region" description="Polar residues" evidence="2">
    <location>
        <begin position="81"/>
        <end position="99"/>
    </location>
</feature>
<evidence type="ECO:0000259" key="3">
    <source>
        <dbReference type="PROSITE" id="PS50001"/>
    </source>
</evidence>
<dbReference type="EMBL" id="CAXHTA020000018">
    <property type="protein sequence ID" value="CAL5228104.1"/>
    <property type="molecule type" value="Genomic_DNA"/>
</dbReference>
<dbReference type="Proteomes" id="UP001497392">
    <property type="component" value="Unassembled WGS sequence"/>
</dbReference>